<dbReference type="EMBL" id="VLLI01000002">
    <property type="protein sequence ID" value="TWJ03505.1"/>
    <property type="molecule type" value="Genomic_DNA"/>
</dbReference>
<gene>
    <name evidence="5" type="ORF">JN11_01051</name>
</gene>
<comment type="caution">
    <text evidence="5">The sequence shown here is derived from an EMBL/GenBank/DDBJ whole genome shotgun (WGS) entry which is preliminary data.</text>
</comment>
<keyword evidence="3" id="KW-0804">Transcription</keyword>
<evidence type="ECO:0000256" key="3">
    <source>
        <dbReference type="ARBA" id="ARBA00023163"/>
    </source>
</evidence>
<dbReference type="InterPro" id="IPR018060">
    <property type="entry name" value="HTH_AraC"/>
</dbReference>
<dbReference type="GO" id="GO:0003700">
    <property type="term" value="F:DNA-binding transcription factor activity"/>
    <property type="evidence" value="ECO:0007669"/>
    <property type="project" value="InterPro"/>
</dbReference>
<dbReference type="PROSITE" id="PS01124">
    <property type="entry name" value="HTH_ARAC_FAMILY_2"/>
    <property type="match status" value="1"/>
</dbReference>
<sequence>MEKIYFSHNLKKVPYQINARRYESSGKNVKVPYSRNDFFKIWLIENKCKLYFNDQEFDCDKPALFFAHPSATYAYDSLKSMRSGYWCVFTQDFLNANESVGKVLPSALFGTIGTNVFFPEKEQIQFIRQLFDNLIAEINSSFLFKDEIARHYISLLIYEGLKIKSDAIKLQPNGANARIVHLFFDLLEKQFPIQSPQEPICLKKPGDYSSKLFVHVNHLNSAVKSLTGKPTSSHIADRLLSEAKALLKHSNWSIADIAYGLGFNYANHFNTFFKKHTALTPATFRQRNII</sequence>
<dbReference type="PANTHER" id="PTHR43280:SF32">
    <property type="entry name" value="TRANSCRIPTIONAL REGULATORY PROTEIN"/>
    <property type="match status" value="1"/>
</dbReference>
<evidence type="ECO:0000313" key="5">
    <source>
        <dbReference type="EMBL" id="TWJ03505.1"/>
    </source>
</evidence>
<accession>A0A562UDR8</accession>
<protein>
    <submittedName>
        <fullName evidence="5">AraC-like DNA-binding protein</fullName>
    </submittedName>
</protein>
<keyword evidence="6" id="KW-1185">Reference proteome</keyword>
<keyword evidence="1" id="KW-0805">Transcription regulation</keyword>
<dbReference type="Proteomes" id="UP000317010">
    <property type="component" value="Unassembled WGS sequence"/>
</dbReference>
<reference evidence="5 6" key="1">
    <citation type="submission" date="2019-07" db="EMBL/GenBank/DDBJ databases">
        <title>Genomic Encyclopedia of Archaeal and Bacterial Type Strains, Phase II (KMG-II): from individual species to whole genera.</title>
        <authorList>
            <person name="Goeker M."/>
        </authorList>
    </citation>
    <scope>NUCLEOTIDE SEQUENCE [LARGE SCALE GENOMIC DNA]</scope>
    <source>
        <strain evidence="5 6">ATCC BAA-1854</strain>
    </source>
</reference>
<dbReference type="Pfam" id="PF12833">
    <property type="entry name" value="HTH_18"/>
    <property type="match status" value="1"/>
</dbReference>
<evidence type="ECO:0000259" key="4">
    <source>
        <dbReference type="PROSITE" id="PS01124"/>
    </source>
</evidence>
<dbReference type="InterPro" id="IPR009057">
    <property type="entry name" value="Homeodomain-like_sf"/>
</dbReference>
<feature type="domain" description="HTH araC/xylS-type" evidence="4">
    <location>
        <begin position="207"/>
        <end position="287"/>
    </location>
</feature>
<dbReference type="OrthoDB" id="629929at2"/>
<dbReference type="SMART" id="SM00342">
    <property type="entry name" value="HTH_ARAC"/>
    <property type="match status" value="1"/>
</dbReference>
<dbReference type="GO" id="GO:0043565">
    <property type="term" value="F:sequence-specific DNA binding"/>
    <property type="evidence" value="ECO:0007669"/>
    <property type="project" value="InterPro"/>
</dbReference>
<dbReference type="SUPFAM" id="SSF46689">
    <property type="entry name" value="Homeodomain-like"/>
    <property type="match status" value="1"/>
</dbReference>
<keyword evidence="2 5" id="KW-0238">DNA-binding</keyword>
<dbReference type="AlphaFoldDB" id="A0A562UDR8"/>
<evidence type="ECO:0000256" key="2">
    <source>
        <dbReference type="ARBA" id="ARBA00023125"/>
    </source>
</evidence>
<organism evidence="5 6">
    <name type="scientific">Mucilaginibacter frigoritolerans</name>
    <dbReference type="NCBI Taxonomy" id="652788"/>
    <lineage>
        <taxon>Bacteria</taxon>
        <taxon>Pseudomonadati</taxon>
        <taxon>Bacteroidota</taxon>
        <taxon>Sphingobacteriia</taxon>
        <taxon>Sphingobacteriales</taxon>
        <taxon>Sphingobacteriaceae</taxon>
        <taxon>Mucilaginibacter</taxon>
    </lineage>
</organism>
<evidence type="ECO:0000313" key="6">
    <source>
        <dbReference type="Proteomes" id="UP000317010"/>
    </source>
</evidence>
<dbReference type="Gene3D" id="1.10.10.60">
    <property type="entry name" value="Homeodomain-like"/>
    <property type="match status" value="1"/>
</dbReference>
<dbReference type="PANTHER" id="PTHR43280">
    <property type="entry name" value="ARAC-FAMILY TRANSCRIPTIONAL REGULATOR"/>
    <property type="match status" value="1"/>
</dbReference>
<proteinExistence type="predicted"/>
<evidence type="ECO:0000256" key="1">
    <source>
        <dbReference type="ARBA" id="ARBA00023015"/>
    </source>
</evidence>
<name>A0A562UDR8_9SPHI</name>
<dbReference type="RefSeq" id="WP_144910273.1">
    <property type="nucleotide sequence ID" value="NZ_VLLI01000002.1"/>
</dbReference>